<dbReference type="GO" id="GO:0006874">
    <property type="term" value="P:intracellular calcium ion homeostasis"/>
    <property type="evidence" value="ECO:0007669"/>
    <property type="project" value="TreeGrafter"/>
</dbReference>
<dbReference type="AlphaFoldDB" id="A0A1M7CRV0"/>
<keyword evidence="4 5" id="KW-0472">Membrane</keyword>
<accession>A0A1M7CRV0</accession>
<dbReference type="RefSeq" id="WP_072708607.1">
    <property type="nucleotide sequence ID" value="NZ_FRCF01000002.1"/>
</dbReference>
<feature type="transmembrane region" description="Helical" evidence="5">
    <location>
        <begin position="276"/>
        <end position="294"/>
    </location>
</feature>
<proteinExistence type="predicted"/>
<dbReference type="InterPro" id="IPR004481">
    <property type="entry name" value="K/Na/Ca-exchanger"/>
</dbReference>
<name>A0A1M7CRV0_9BACL</name>
<dbReference type="GO" id="GO:0008273">
    <property type="term" value="F:calcium, potassium:sodium antiporter activity"/>
    <property type="evidence" value="ECO:0007669"/>
    <property type="project" value="TreeGrafter"/>
</dbReference>
<protein>
    <submittedName>
        <fullName evidence="7">Cation:H+ antiporter</fullName>
    </submittedName>
</protein>
<organism evidence="7 8">
    <name type="scientific">Lacicoccus alkaliphilus DSM 16010</name>
    <dbReference type="NCBI Taxonomy" id="1123231"/>
    <lineage>
        <taxon>Bacteria</taxon>
        <taxon>Bacillati</taxon>
        <taxon>Bacillota</taxon>
        <taxon>Bacilli</taxon>
        <taxon>Bacillales</taxon>
        <taxon>Salinicoccaceae</taxon>
        <taxon>Lacicoccus</taxon>
    </lineage>
</organism>
<keyword evidence="3 5" id="KW-1133">Transmembrane helix</keyword>
<dbReference type="Proteomes" id="UP000184206">
    <property type="component" value="Unassembled WGS sequence"/>
</dbReference>
<evidence type="ECO:0000256" key="3">
    <source>
        <dbReference type="ARBA" id="ARBA00022989"/>
    </source>
</evidence>
<feature type="domain" description="Sodium/calcium exchanger membrane region" evidence="6">
    <location>
        <begin position="3"/>
        <end position="150"/>
    </location>
</feature>
<keyword evidence="8" id="KW-1185">Reference proteome</keyword>
<evidence type="ECO:0000256" key="4">
    <source>
        <dbReference type="ARBA" id="ARBA00023136"/>
    </source>
</evidence>
<dbReference type="STRING" id="1123231.SAMN02745189_00861"/>
<dbReference type="PANTHER" id="PTHR10846:SF8">
    <property type="entry name" value="INNER MEMBRANE PROTEIN YRBG"/>
    <property type="match status" value="1"/>
</dbReference>
<evidence type="ECO:0000256" key="2">
    <source>
        <dbReference type="ARBA" id="ARBA00022692"/>
    </source>
</evidence>
<dbReference type="InterPro" id="IPR004837">
    <property type="entry name" value="NaCa_Exmemb"/>
</dbReference>
<dbReference type="GO" id="GO:0005262">
    <property type="term" value="F:calcium channel activity"/>
    <property type="evidence" value="ECO:0007669"/>
    <property type="project" value="TreeGrafter"/>
</dbReference>
<sequence>MTYVWLVAGFVLLIKGADWFVDSASTIAKKLSISPIIIGLTIIAFGTSAPEAVVSIIAALEGNGDMVAGNVVGSNIINITLVLGLTVIVAPIAVEREVADRDTIFALGASVLMLLLVGERWYSGAEDSIISRVDGTILLIGLGVYMYYIFKKAKRAKVSTLDDEVRLKVADEARSAGWAKLIIVLMIGLAGIVLGGELVVSSASEIAVALGMSQALVGLTIVALGTSLPELVTSVMAAFKGETQMALGNMIGSNILNILFVTGLASVIMPLAVSRIIIFDMVLVILATLMLFIFAKTEHHLRRSEGVVLVLFYLVYLVFIIWRG</sequence>
<feature type="transmembrane region" description="Helical" evidence="5">
    <location>
        <begin position="36"/>
        <end position="60"/>
    </location>
</feature>
<feature type="transmembrane region" description="Helical" evidence="5">
    <location>
        <begin position="306"/>
        <end position="322"/>
    </location>
</feature>
<evidence type="ECO:0000313" key="8">
    <source>
        <dbReference type="Proteomes" id="UP000184206"/>
    </source>
</evidence>
<dbReference type="PANTHER" id="PTHR10846">
    <property type="entry name" value="SODIUM/POTASSIUM/CALCIUM EXCHANGER"/>
    <property type="match status" value="1"/>
</dbReference>
<dbReference type="EMBL" id="FRCF01000002">
    <property type="protein sequence ID" value="SHL69569.1"/>
    <property type="molecule type" value="Genomic_DNA"/>
</dbReference>
<evidence type="ECO:0000313" key="7">
    <source>
        <dbReference type="EMBL" id="SHL69569.1"/>
    </source>
</evidence>
<keyword evidence="2 5" id="KW-0812">Transmembrane</keyword>
<feature type="transmembrane region" description="Helical" evidence="5">
    <location>
        <begin position="6"/>
        <end position="24"/>
    </location>
</feature>
<feature type="transmembrane region" description="Helical" evidence="5">
    <location>
        <begin position="129"/>
        <end position="150"/>
    </location>
</feature>
<feature type="domain" description="Sodium/calcium exchanger membrane region" evidence="6">
    <location>
        <begin position="181"/>
        <end position="322"/>
    </location>
</feature>
<evidence type="ECO:0000256" key="5">
    <source>
        <dbReference type="SAM" id="Phobius"/>
    </source>
</evidence>
<comment type="subcellular location">
    <subcellularLocation>
        <location evidence="1">Membrane</location>
        <topology evidence="1">Multi-pass membrane protein</topology>
    </subcellularLocation>
</comment>
<feature type="transmembrane region" description="Helical" evidence="5">
    <location>
        <begin position="72"/>
        <end position="92"/>
    </location>
</feature>
<reference evidence="7 8" key="1">
    <citation type="submission" date="2016-11" db="EMBL/GenBank/DDBJ databases">
        <authorList>
            <person name="Jaros S."/>
            <person name="Januszkiewicz K."/>
            <person name="Wedrychowicz H."/>
        </authorList>
    </citation>
    <scope>NUCLEOTIDE SEQUENCE [LARGE SCALE GENOMIC DNA]</scope>
    <source>
        <strain evidence="7 8">DSM 16010</strain>
    </source>
</reference>
<evidence type="ECO:0000256" key="1">
    <source>
        <dbReference type="ARBA" id="ARBA00004141"/>
    </source>
</evidence>
<dbReference type="Pfam" id="PF01699">
    <property type="entry name" value="Na_Ca_ex"/>
    <property type="match status" value="2"/>
</dbReference>
<feature type="transmembrane region" description="Helical" evidence="5">
    <location>
        <begin position="215"/>
        <end position="239"/>
    </location>
</feature>
<evidence type="ECO:0000259" key="6">
    <source>
        <dbReference type="Pfam" id="PF01699"/>
    </source>
</evidence>
<feature type="transmembrane region" description="Helical" evidence="5">
    <location>
        <begin position="176"/>
        <end position="195"/>
    </location>
</feature>
<dbReference type="Gene3D" id="1.20.1420.30">
    <property type="entry name" value="NCX, central ion-binding region"/>
    <property type="match status" value="1"/>
</dbReference>
<dbReference type="InterPro" id="IPR044880">
    <property type="entry name" value="NCX_ion-bd_dom_sf"/>
</dbReference>
<feature type="transmembrane region" description="Helical" evidence="5">
    <location>
        <begin position="251"/>
        <end position="270"/>
    </location>
</feature>
<dbReference type="OrthoDB" id="9794225at2"/>
<dbReference type="NCBIfam" id="TIGR00367">
    <property type="entry name" value="calcium/sodium antiporter"/>
    <property type="match status" value="1"/>
</dbReference>
<gene>
    <name evidence="7" type="ORF">SAMN02745189_00861</name>
</gene>
<dbReference type="GO" id="GO:0005886">
    <property type="term" value="C:plasma membrane"/>
    <property type="evidence" value="ECO:0007669"/>
    <property type="project" value="TreeGrafter"/>
</dbReference>